<dbReference type="Proteomes" id="UP000198923">
    <property type="component" value="Unassembled WGS sequence"/>
</dbReference>
<name>A0A1G8EDZ8_9ACTN</name>
<evidence type="ECO:0000313" key="1">
    <source>
        <dbReference type="EMBL" id="SDH68133.1"/>
    </source>
</evidence>
<dbReference type="OrthoDB" id="3540751at2"/>
<dbReference type="STRING" id="504805.SAMN05421505_12059"/>
<gene>
    <name evidence="1" type="ORF">SAMN05421505_12059</name>
</gene>
<sequence>MTSSGNPRAKPAYAGLIALIAQMRPDWDADQITDEIVGCPWNEQLIFTAVRATREDDDRLRGVADALIKTPSQRVPVTDTQRSAYADHVRRLLARNRTTTDE</sequence>
<dbReference type="RefSeq" id="WP_093172201.1">
    <property type="nucleotide sequence ID" value="NZ_FNCN01000020.1"/>
</dbReference>
<organism evidence="1 2">
    <name type="scientific">Sinosporangium album</name>
    <dbReference type="NCBI Taxonomy" id="504805"/>
    <lineage>
        <taxon>Bacteria</taxon>
        <taxon>Bacillati</taxon>
        <taxon>Actinomycetota</taxon>
        <taxon>Actinomycetes</taxon>
        <taxon>Streptosporangiales</taxon>
        <taxon>Streptosporangiaceae</taxon>
        <taxon>Sinosporangium</taxon>
    </lineage>
</organism>
<keyword evidence="2" id="KW-1185">Reference proteome</keyword>
<reference evidence="1 2" key="1">
    <citation type="submission" date="2016-10" db="EMBL/GenBank/DDBJ databases">
        <authorList>
            <person name="de Groot N.N."/>
        </authorList>
    </citation>
    <scope>NUCLEOTIDE SEQUENCE [LARGE SCALE GENOMIC DNA]</scope>
    <source>
        <strain evidence="1 2">CPCC 201354</strain>
    </source>
</reference>
<dbReference type="EMBL" id="FNCN01000020">
    <property type="protein sequence ID" value="SDH68133.1"/>
    <property type="molecule type" value="Genomic_DNA"/>
</dbReference>
<accession>A0A1G8EDZ8</accession>
<protein>
    <submittedName>
        <fullName evidence="1">Uncharacterized protein</fullName>
    </submittedName>
</protein>
<evidence type="ECO:0000313" key="2">
    <source>
        <dbReference type="Proteomes" id="UP000198923"/>
    </source>
</evidence>
<dbReference type="AlphaFoldDB" id="A0A1G8EDZ8"/>
<proteinExistence type="predicted"/>